<sequence>MLATLLHQDLVTPDVKTRSLTYGWTGRPLASHIAIAVFVTLLCRHVYLPWLRPSLQELKTCSLVCLPWHSGHVGSSFIPHRIRFEGRRSYTAPIRKLILSGAMCYISFHIRYLCNAPSDDPLEIAELLSEFA</sequence>
<name>A0AAV4CS93_9GAST</name>
<evidence type="ECO:0000313" key="2">
    <source>
        <dbReference type="Proteomes" id="UP000735302"/>
    </source>
</evidence>
<dbReference type="EMBL" id="BLXT01006926">
    <property type="protein sequence ID" value="GFO34705.1"/>
    <property type="molecule type" value="Genomic_DNA"/>
</dbReference>
<proteinExistence type="predicted"/>
<accession>A0AAV4CS93</accession>
<organism evidence="1 2">
    <name type="scientific">Plakobranchus ocellatus</name>
    <dbReference type="NCBI Taxonomy" id="259542"/>
    <lineage>
        <taxon>Eukaryota</taxon>
        <taxon>Metazoa</taxon>
        <taxon>Spiralia</taxon>
        <taxon>Lophotrochozoa</taxon>
        <taxon>Mollusca</taxon>
        <taxon>Gastropoda</taxon>
        <taxon>Heterobranchia</taxon>
        <taxon>Euthyneura</taxon>
        <taxon>Panpulmonata</taxon>
        <taxon>Sacoglossa</taxon>
        <taxon>Placobranchoidea</taxon>
        <taxon>Plakobranchidae</taxon>
        <taxon>Plakobranchus</taxon>
    </lineage>
</organism>
<keyword evidence="2" id="KW-1185">Reference proteome</keyword>
<dbReference type="Proteomes" id="UP000735302">
    <property type="component" value="Unassembled WGS sequence"/>
</dbReference>
<gene>
    <name evidence="1" type="ORF">PoB_006121000</name>
</gene>
<dbReference type="AlphaFoldDB" id="A0AAV4CS93"/>
<evidence type="ECO:0000313" key="1">
    <source>
        <dbReference type="EMBL" id="GFO34705.1"/>
    </source>
</evidence>
<reference evidence="1 2" key="1">
    <citation type="journal article" date="2021" name="Elife">
        <title>Chloroplast acquisition without the gene transfer in kleptoplastic sea slugs, Plakobranchus ocellatus.</title>
        <authorList>
            <person name="Maeda T."/>
            <person name="Takahashi S."/>
            <person name="Yoshida T."/>
            <person name="Shimamura S."/>
            <person name="Takaki Y."/>
            <person name="Nagai Y."/>
            <person name="Toyoda A."/>
            <person name="Suzuki Y."/>
            <person name="Arimoto A."/>
            <person name="Ishii H."/>
            <person name="Satoh N."/>
            <person name="Nishiyama T."/>
            <person name="Hasebe M."/>
            <person name="Maruyama T."/>
            <person name="Minagawa J."/>
            <person name="Obokata J."/>
            <person name="Shigenobu S."/>
        </authorList>
    </citation>
    <scope>NUCLEOTIDE SEQUENCE [LARGE SCALE GENOMIC DNA]</scope>
</reference>
<comment type="caution">
    <text evidence="1">The sequence shown here is derived from an EMBL/GenBank/DDBJ whole genome shotgun (WGS) entry which is preliminary data.</text>
</comment>
<protein>
    <submittedName>
        <fullName evidence="1">Uncharacterized protein</fullName>
    </submittedName>
</protein>